<evidence type="ECO:0000313" key="3">
    <source>
        <dbReference type="Proteomes" id="UP000591272"/>
    </source>
</evidence>
<organism evidence="2 3">
    <name type="scientific">Actinomadura citrea</name>
    <dbReference type="NCBI Taxonomy" id="46158"/>
    <lineage>
        <taxon>Bacteria</taxon>
        <taxon>Bacillati</taxon>
        <taxon>Actinomycetota</taxon>
        <taxon>Actinomycetes</taxon>
        <taxon>Streptosporangiales</taxon>
        <taxon>Thermomonosporaceae</taxon>
        <taxon>Actinomadura</taxon>
    </lineage>
</organism>
<dbReference type="EMBL" id="JACCBT010000001">
    <property type="protein sequence ID" value="NYE14317.1"/>
    <property type="molecule type" value="Genomic_DNA"/>
</dbReference>
<name>A0A7Y9KCR9_9ACTN</name>
<feature type="region of interest" description="Disordered" evidence="1">
    <location>
        <begin position="1"/>
        <end position="34"/>
    </location>
</feature>
<protein>
    <submittedName>
        <fullName evidence="2">Uncharacterized protein</fullName>
    </submittedName>
</protein>
<keyword evidence="3" id="KW-1185">Reference proteome</keyword>
<dbReference type="AlphaFoldDB" id="A0A7Y9KCR9"/>
<accession>A0A7Y9KCR9</accession>
<proteinExistence type="predicted"/>
<sequence>MDLRLRNPRTASRLATPRRARSRAAIGVQVWKGR</sequence>
<gene>
    <name evidence="2" type="ORF">BJ999_004613</name>
</gene>
<comment type="caution">
    <text evidence="2">The sequence shown here is derived from an EMBL/GenBank/DDBJ whole genome shotgun (WGS) entry which is preliminary data.</text>
</comment>
<reference evidence="2 3" key="1">
    <citation type="submission" date="2020-07" db="EMBL/GenBank/DDBJ databases">
        <title>Sequencing the genomes of 1000 actinobacteria strains.</title>
        <authorList>
            <person name="Klenk H.-P."/>
        </authorList>
    </citation>
    <scope>NUCLEOTIDE SEQUENCE [LARGE SCALE GENOMIC DNA]</scope>
    <source>
        <strain evidence="2 3">DSM 43461</strain>
    </source>
</reference>
<evidence type="ECO:0000313" key="2">
    <source>
        <dbReference type="EMBL" id="NYE14317.1"/>
    </source>
</evidence>
<evidence type="ECO:0000256" key="1">
    <source>
        <dbReference type="SAM" id="MobiDB-lite"/>
    </source>
</evidence>
<dbReference type="Proteomes" id="UP000591272">
    <property type="component" value="Unassembled WGS sequence"/>
</dbReference>